<accession>E3NQ29</accession>
<evidence type="ECO:0000259" key="3">
    <source>
        <dbReference type="Pfam" id="PF07245"/>
    </source>
</evidence>
<evidence type="ECO:0000256" key="2">
    <source>
        <dbReference type="SAM" id="Phobius"/>
    </source>
</evidence>
<keyword evidence="2" id="KW-0472">Membrane</keyword>
<feature type="domain" description="Phlebovirus glycoprotein G2 fusion" evidence="3">
    <location>
        <begin position="3"/>
        <end position="110"/>
    </location>
</feature>
<feature type="region of interest" description="Disordered" evidence="1">
    <location>
        <begin position="552"/>
        <end position="601"/>
    </location>
</feature>
<dbReference type="EMBL" id="DS269460">
    <property type="protein sequence ID" value="EFO84133.1"/>
    <property type="molecule type" value="Genomic_DNA"/>
</dbReference>
<evidence type="ECO:0000256" key="1">
    <source>
        <dbReference type="SAM" id="MobiDB-lite"/>
    </source>
</evidence>
<dbReference type="Gene3D" id="2.60.40.3770">
    <property type="match status" value="1"/>
</dbReference>
<dbReference type="Proteomes" id="UP000008281">
    <property type="component" value="Unassembled WGS sequence"/>
</dbReference>
<keyword evidence="2" id="KW-0812">Transmembrane</keyword>
<gene>
    <name evidence="4" type="ORF">CRE_06216</name>
</gene>
<feature type="transmembrane region" description="Helical" evidence="2">
    <location>
        <begin position="279"/>
        <end position="299"/>
    </location>
</feature>
<reference evidence="4" key="1">
    <citation type="submission" date="2007-07" db="EMBL/GenBank/DDBJ databases">
        <title>PCAP assembly of the Caenorhabditis remanei genome.</title>
        <authorList>
            <consortium name="The Caenorhabditis remanei Sequencing Consortium"/>
            <person name="Wilson R.K."/>
        </authorList>
    </citation>
    <scope>NUCLEOTIDE SEQUENCE [LARGE SCALE GENOMIC DNA]</scope>
    <source>
        <strain evidence="4">PB4641</strain>
    </source>
</reference>
<feature type="transmembrane region" description="Helical" evidence="2">
    <location>
        <begin position="311"/>
        <end position="330"/>
    </location>
</feature>
<feature type="region of interest" description="Disordered" evidence="1">
    <location>
        <begin position="643"/>
        <end position="670"/>
    </location>
</feature>
<protein>
    <recommendedName>
        <fullName evidence="3">Phlebovirus glycoprotein G2 fusion domain-containing protein</fullName>
    </recommendedName>
</protein>
<dbReference type="InParanoid" id="E3NQ29"/>
<dbReference type="InterPro" id="IPR009878">
    <property type="entry name" value="Phlebovirus_G2_fusion"/>
</dbReference>
<dbReference type="AlphaFoldDB" id="E3NQ29"/>
<dbReference type="OrthoDB" id="5868079at2759"/>
<keyword evidence="5" id="KW-1185">Reference proteome</keyword>
<evidence type="ECO:0000313" key="5">
    <source>
        <dbReference type="Proteomes" id="UP000008281"/>
    </source>
</evidence>
<evidence type="ECO:0000313" key="4">
    <source>
        <dbReference type="EMBL" id="EFO84133.1"/>
    </source>
</evidence>
<sequence length="670" mass="77489">MMMDSITLPPRPWLNSWLIQNHSTRATWDEHKLPFYHCDEKLKNCKLEEQCQCNAAEDQMRCTCQDMDIFNHFQQPERRLPVQIGHLKFKEYKEKVKGSITNGCTTTLTVKINDLWKTTIVKSKENCSIENSIANGCYSCERGAVAEVKCFSSTEETIGNVDCGNEQFAVQCSPQGSDNNITFFADKARIHRQCTVDCGGKKKENFEVSGILKYSGSIWTSIHHLLNGNTTIYNEINLPDLHHIWESYMTYMKTIFIVITIVGVIFLMTYSIITRSGLAIVKGILRITITIVLMPIKMIRLIRRQRRHAHLHTLICMLLTSPTVFNFPILSNSSFSFAHFSNFRTIPNHTKFPNTSQLNPQFSIPLNPQFSIPFNPQFSTQFFPQSPSQTSNFALSSNAPKLTDIKVQIAEMEETLRQVQTMVAHIQSLIMHTDTTMMALERKIGEDFKKLNERLDKMEEYLKTTDQDVAVMAREMAKQAQDQAAVLVVGPPALSDEMIRREPEREVIVQMEEEEMEEQFLLDKEEEEMEEQFLLDKEEEEIQLEDNEELVQSGPLHHHQENKKDSHGSLKGYKIPKKKMEPQEEEDEEEEEPKKLKSQKQLCLKCLRRHQDGEKCKSQKECHYCQQLTHHSSMCPEKLEIKWDENDGPSKGAKKRKCEDEPHNSKKSKE</sequence>
<name>E3NQ29_CAERE</name>
<feature type="compositionally biased region" description="Basic and acidic residues" evidence="1">
    <location>
        <begin position="558"/>
        <end position="568"/>
    </location>
</feature>
<dbReference type="Pfam" id="PF07245">
    <property type="entry name" value="Phlebovirus_G2"/>
    <property type="match status" value="1"/>
</dbReference>
<feature type="transmembrane region" description="Helical" evidence="2">
    <location>
        <begin position="254"/>
        <end position="273"/>
    </location>
</feature>
<keyword evidence="2" id="KW-1133">Transmembrane helix</keyword>
<dbReference type="HOGENOM" id="CLU_414037_0_0_1"/>
<proteinExistence type="predicted"/>
<organism evidence="5">
    <name type="scientific">Caenorhabditis remanei</name>
    <name type="common">Caenorhabditis vulgaris</name>
    <dbReference type="NCBI Taxonomy" id="31234"/>
    <lineage>
        <taxon>Eukaryota</taxon>
        <taxon>Metazoa</taxon>
        <taxon>Ecdysozoa</taxon>
        <taxon>Nematoda</taxon>
        <taxon>Chromadorea</taxon>
        <taxon>Rhabditida</taxon>
        <taxon>Rhabditina</taxon>
        <taxon>Rhabditomorpha</taxon>
        <taxon>Rhabditoidea</taxon>
        <taxon>Rhabditidae</taxon>
        <taxon>Peloderinae</taxon>
        <taxon>Caenorhabditis</taxon>
    </lineage>
</organism>